<dbReference type="EMBL" id="MUHY01000001">
    <property type="protein sequence ID" value="PSB92210.1"/>
    <property type="molecule type" value="Genomic_DNA"/>
</dbReference>
<dbReference type="Gene3D" id="3.30.310.170">
    <property type="entry name" value="Outer membrane protein assembly factor BamC"/>
    <property type="match status" value="1"/>
</dbReference>
<evidence type="ECO:0000313" key="2">
    <source>
        <dbReference type="Proteomes" id="UP000242660"/>
    </source>
</evidence>
<protein>
    <submittedName>
        <fullName evidence="1">Outer membrane protein assembly factor BamC</fullName>
    </submittedName>
</protein>
<accession>A0ABX5FET3</accession>
<keyword evidence="2" id="KW-1185">Reference proteome</keyword>
<dbReference type="InterPro" id="IPR042268">
    <property type="entry name" value="BamC_C"/>
</dbReference>
<dbReference type="Pfam" id="PF06804">
    <property type="entry name" value="Lipoprotein_18"/>
    <property type="match status" value="1"/>
</dbReference>
<organism evidence="1 2">
    <name type="scientific">Candidatus Pandoraea novymonadis</name>
    <dbReference type="NCBI Taxonomy" id="1808959"/>
    <lineage>
        <taxon>Bacteria</taxon>
        <taxon>Pseudomonadati</taxon>
        <taxon>Pseudomonadota</taxon>
        <taxon>Betaproteobacteria</taxon>
        <taxon>Burkholderiales</taxon>
        <taxon>Burkholderiaceae</taxon>
        <taxon>Pandoraea</taxon>
    </lineage>
</organism>
<sequence>MKQIIDFSKVLPFGVWTAIASLALFAGCSSLSSSFSSDKVDYKNSKSGPSLDVPPDLSLLVPSEHKVLSSNAATLSAYEKKMQIKSMQPVDMVLPSVPGMKVMRDGNQRWLVIQKAPNQLWEMLREFWQENGFILILDSSNTGVIETDWAENRAKLDQDIIRNLLGKVFDGLYSTGERDRFRMRVERETDGSIAIYISHRRMVEVFTSDQRDTTKWQPAPSDFGLEAIFLTKLMQHLGMQAYQAKTEMEMAKSERLSSIQVVNDASATYIDMSEPFDQAWRRVGIALDRCNFTVDSRDRAKALYWISYVDSMMLSKDNSFFYNLFHAKEVKERKKAKKYGVNIQGQGDNKTRVQVLDDEGKVDNSIIAQGIIGLLNDHLR</sequence>
<dbReference type="Proteomes" id="UP000242660">
    <property type="component" value="Unassembled WGS sequence"/>
</dbReference>
<proteinExistence type="predicted"/>
<name>A0ABX5FET3_9BURK</name>
<dbReference type="PROSITE" id="PS51257">
    <property type="entry name" value="PROKAR_LIPOPROTEIN"/>
    <property type="match status" value="1"/>
</dbReference>
<comment type="caution">
    <text evidence="1">The sequence shown here is derived from an EMBL/GenBank/DDBJ whole genome shotgun (WGS) entry which is preliminary data.</text>
</comment>
<evidence type="ECO:0000313" key="1">
    <source>
        <dbReference type="EMBL" id="PSB92210.1"/>
    </source>
</evidence>
<reference evidence="1 2" key="1">
    <citation type="journal article" date="2017" name="Front. Microbiol.">
        <title>Genome of Ca. Pandoraea novymonadis, an Endosymbiotic Bacterium of the Trypanosomatid Novymonas esmeraldas.</title>
        <authorList>
            <person name="Kostygov A.Y."/>
            <person name="Butenko A."/>
            <person name="Nenarokova A."/>
            <person name="Tashyreva D."/>
            <person name="Flegontov P."/>
            <person name="Lukes J."/>
            <person name="Yurchenko V."/>
        </authorList>
    </citation>
    <scope>NUCLEOTIDE SEQUENCE [LARGE SCALE GENOMIC DNA]</scope>
    <source>
        <strain evidence="1 2">E262</strain>
    </source>
</reference>
<dbReference type="RefSeq" id="WP_106182446.1">
    <property type="nucleotide sequence ID" value="NZ_MUHY01000001.1"/>
</dbReference>
<gene>
    <name evidence="1" type="primary">bamC</name>
    <name evidence="1" type="ORF">BZL35_00445</name>
</gene>
<dbReference type="InterPro" id="IPR010653">
    <property type="entry name" value="NlpB/DapX"/>
</dbReference>